<sequence>MVSNPIALLPEVTNLNTPMTLNPNFKESQLIEVAQLLADVRADVVDLHNRDLGDTNKSLGIRSYECCCTHLVRKSLEVDWLKILTPKGRFTFSIADVPVRFWKGQPDKLPSGKLIRSHEAMMQMELFSTQDSPSEIIWFFVLSTDQTKCVDRAFFVGYSDVGEIVVNWEVPMNSKVTLITDTDENVSHGVELESAVSKIKIKKKSKNAVNHE</sequence>
<reference evidence="1" key="1">
    <citation type="journal article" date="2016" name="BMC Microbiol.">
        <title>Comparative genomic analysis of six new-found integrative conjugative elements (ICEs) in Vibrio alginolyticus.</title>
        <authorList>
            <person name="Luo P."/>
            <person name="He X."/>
            <person name="Wang Y."/>
            <person name="Liu Q."/>
            <person name="Hu C."/>
        </authorList>
    </citation>
    <scope>NUCLEOTIDE SEQUENCE</scope>
    <source>
        <strain evidence="1">A056</strain>
    </source>
</reference>
<name>A0A0P0HJL9_VIBAL</name>
<proteinExistence type="predicted"/>
<evidence type="ECO:0000313" key="1">
    <source>
        <dbReference type="EMBL" id="ALJ83395.1"/>
    </source>
</evidence>
<protein>
    <submittedName>
        <fullName evidence="1">Uncharacterized protein</fullName>
    </submittedName>
</protein>
<gene>
    <name evidence="1" type="ORF">ICEValA056_033</name>
</gene>
<accession>A0A0P0HJL9</accession>
<organism evidence="1">
    <name type="scientific">Vibrio alginolyticus</name>
    <dbReference type="NCBI Taxonomy" id="663"/>
    <lineage>
        <taxon>Bacteria</taxon>
        <taxon>Pseudomonadati</taxon>
        <taxon>Pseudomonadota</taxon>
        <taxon>Gammaproteobacteria</taxon>
        <taxon>Vibrionales</taxon>
        <taxon>Vibrionaceae</taxon>
        <taxon>Vibrio</taxon>
    </lineage>
</organism>
<dbReference type="AlphaFoldDB" id="A0A0P0HJL9"/>
<dbReference type="EMBL" id="KR231688">
    <property type="protein sequence ID" value="ALJ83395.1"/>
    <property type="molecule type" value="Genomic_DNA"/>
</dbReference>